<protein>
    <submittedName>
        <fullName evidence="1">Uncharacterized protein</fullName>
    </submittedName>
</protein>
<dbReference type="Proteomes" id="UP001497535">
    <property type="component" value="Unassembled WGS sequence"/>
</dbReference>
<accession>A0ACB1AK99</accession>
<sequence length="163" mass="18703">MVLNTFSLSYSFIFMIFGFNYALENPEMYVIRQKISKLKLPYRKVYCNTPEQIGGDILSFGYYVSISVTLVTIFNYIIVGIIIKLYQSGESSVQHLQTKRIYRSLIVIIIVIVFLTLTGPSCAKFITPLITNDPEMIFFYTRLFAQLVTISGAINAPILYFCR</sequence>
<evidence type="ECO:0000313" key="2">
    <source>
        <dbReference type="Proteomes" id="UP001497535"/>
    </source>
</evidence>
<organism evidence="1 2">
    <name type="scientific">Meloidogyne enterolobii</name>
    <name type="common">Root-knot nematode worm</name>
    <name type="synonym">Meloidogyne mayaguensis</name>
    <dbReference type="NCBI Taxonomy" id="390850"/>
    <lineage>
        <taxon>Eukaryota</taxon>
        <taxon>Metazoa</taxon>
        <taxon>Ecdysozoa</taxon>
        <taxon>Nematoda</taxon>
        <taxon>Chromadorea</taxon>
        <taxon>Rhabditida</taxon>
        <taxon>Tylenchina</taxon>
        <taxon>Tylenchomorpha</taxon>
        <taxon>Tylenchoidea</taxon>
        <taxon>Meloidogynidae</taxon>
        <taxon>Meloidogyninae</taxon>
        <taxon>Meloidogyne</taxon>
    </lineage>
</organism>
<gene>
    <name evidence="1" type="ORF">MENTE1834_LOCUS39791</name>
</gene>
<proteinExistence type="predicted"/>
<reference evidence="1" key="1">
    <citation type="submission" date="2023-11" db="EMBL/GenBank/DDBJ databases">
        <authorList>
            <person name="Poullet M."/>
        </authorList>
    </citation>
    <scope>NUCLEOTIDE SEQUENCE</scope>
    <source>
        <strain evidence="1">E1834</strain>
    </source>
</reference>
<evidence type="ECO:0000313" key="1">
    <source>
        <dbReference type="EMBL" id="CAK5091925.1"/>
    </source>
</evidence>
<name>A0ACB1AK99_MELEN</name>
<comment type="caution">
    <text evidence="1">The sequence shown here is derived from an EMBL/GenBank/DDBJ whole genome shotgun (WGS) entry which is preliminary data.</text>
</comment>
<keyword evidence="2" id="KW-1185">Reference proteome</keyword>
<dbReference type="EMBL" id="CAVMJV010000091">
    <property type="protein sequence ID" value="CAK5091925.1"/>
    <property type="molecule type" value="Genomic_DNA"/>
</dbReference>